<comment type="subcellular location">
    <subcellularLocation>
        <location evidence="2">Cytoplasm</location>
    </subcellularLocation>
</comment>
<organism evidence="7 8">
    <name type="scientific">Nocardiopsis coralli</name>
    <dbReference type="NCBI Taxonomy" id="2772213"/>
    <lineage>
        <taxon>Bacteria</taxon>
        <taxon>Bacillati</taxon>
        <taxon>Actinomycetota</taxon>
        <taxon>Actinomycetes</taxon>
        <taxon>Streptosporangiales</taxon>
        <taxon>Nocardiopsidaceae</taxon>
        <taxon>Nocardiopsis</taxon>
    </lineage>
</organism>
<comment type="caution">
    <text evidence="7">The sequence shown here is derived from an EMBL/GenBank/DDBJ whole genome shotgun (WGS) entry which is preliminary data.</text>
</comment>
<dbReference type="CDD" id="cd00367">
    <property type="entry name" value="PTS-HPr_like"/>
    <property type="match status" value="1"/>
</dbReference>
<sequence>MPQRTVAVAALLGLHARPATLFVQAAKETGLSVTIAHEGREPVAATSVLQVMAMGVRHGQEVTVACPDGDGAEAALDRLCEVLATDPDSVSG</sequence>
<comment type="function">
    <text evidence="1">General (non sugar-specific) component of the phosphoenolpyruvate-dependent sugar phosphotransferase system (sugar PTS). This major carbohydrate active-transport system catalyzes the phosphorylation of incoming sugar substrates concomitantly with their translocation across the cell membrane. The phosphoryl group from phosphoenolpyruvate (PEP) is transferred to the phosphoryl carrier protein HPr by enzyme I. Phospho-HPr then transfers it to the PTS EIIA domain.</text>
</comment>
<dbReference type="Gene3D" id="3.30.1340.10">
    <property type="entry name" value="HPr-like"/>
    <property type="match status" value="1"/>
</dbReference>
<accession>A0ABR9PF76</accession>
<evidence type="ECO:0000313" key="7">
    <source>
        <dbReference type="EMBL" id="MBE3002405.1"/>
    </source>
</evidence>
<evidence type="ECO:0000256" key="5">
    <source>
        <dbReference type="ARBA" id="ARBA00022683"/>
    </source>
</evidence>
<dbReference type="InterPro" id="IPR001020">
    <property type="entry name" value="PTS_HPr_His_P_site"/>
</dbReference>
<dbReference type="Proteomes" id="UP000806528">
    <property type="component" value="Unassembled WGS sequence"/>
</dbReference>
<dbReference type="PRINTS" id="PR00107">
    <property type="entry name" value="PHOSPHOCPHPR"/>
</dbReference>
<dbReference type="InterPro" id="IPR035895">
    <property type="entry name" value="HPr-like_sf"/>
</dbReference>
<dbReference type="InterPro" id="IPR000032">
    <property type="entry name" value="HPr-like"/>
</dbReference>
<dbReference type="PANTHER" id="PTHR33705">
    <property type="entry name" value="PHOSPHOCARRIER PROTEIN HPR"/>
    <property type="match status" value="1"/>
</dbReference>
<dbReference type="NCBIfam" id="TIGR01003">
    <property type="entry name" value="PTS_HPr_family"/>
    <property type="match status" value="1"/>
</dbReference>
<name>A0ABR9PF76_9ACTN</name>
<dbReference type="EMBL" id="JADBGI010000045">
    <property type="protein sequence ID" value="MBE3002405.1"/>
    <property type="molecule type" value="Genomic_DNA"/>
</dbReference>
<proteinExistence type="predicted"/>
<evidence type="ECO:0000256" key="3">
    <source>
        <dbReference type="ARBA" id="ARBA00020422"/>
    </source>
</evidence>
<evidence type="ECO:0000256" key="2">
    <source>
        <dbReference type="ARBA" id="ARBA00004496"/>
    </source>
</evidence>
<protein>
    <recommendedName>
        <fullName evidence="3">Phosphocarrier protein HPr</fullName>
    </recommendedName>
</protein>
<dbReference type="Pfam" id="PF00381">
    <property type="entry name" value="PTS-HPr"/>
    <property type="match status" value="1"/>
</dbReference>
<dbReference type="InterPro" id="IPR050399">
    <property type="entry name" value="HPr"/>
</dbReference>
<dbReference type="PANTHER" id="PTHR33705:SF2">
    <property type="entry name" value="PHOSPHOCARRIER PROTEIN NPR"/>
    <property type="match status" value="1"/>
</dbReference>
<keyword evidence="5" id="KW-0598">Phosphotransferase system</keyword>
<dbReference type="SUPFAM" id="SSF55594">
    <property type="entry name" value="HPr-like"/>
    <property type="match status" value="1"/>
</dbReference>
<gene>
    <name evidence="7" type="ORF">IDM40_27460</name>
</gene>
<feature type="domain" description="HPr" evidence="6">
    <location>
        <begin position="1"/>
        <end position="92"/>
    </location>
</feature>
<evidence type="ECO:0000259" key="6">
    <source>
        <dbReference type="PROSITE" id="PS51350"/>
    </source>
</evidence>
<evidence type="ECO:0000313" key="8">
    <source>
        <dbReference type="Proteomes" id="UP000806528"/>
    </source>
</evidence>
<dbReference type="PROSITE" id="PS51350">
    <property type="entry name" value="PTS_HPR_DOM"/>
    <property type="match status" value="1"/>
</dbReference>
<dbReference type="PROSITE" id="PS00369">
    <property type="entry name" value="PTS_HPR_HIS"/>
    <property type="match status" value="1"/>
</dbReference>
<keyword evidence="8" id="KW-1185">Reference proteome</keyword>
<dbReference type="RefSeq" id="WP_193124991.1">
    <property type="nucleotide sequence ID" value="NZ_JADBGI010000045.1"/>
</dbReference>
<evidence type="ECO:0000256" key="4">
    <source>
        <dbReference type="ARBA" id="ARBA00022490"/>
    </source>
</evidence>
<evidence type="ECO:0000256" key="1">
    <source>
        <dbReference type="ARBA" id="ARBA00003681"/>
    </source>
</evidence>
<keyword evidence="4" id="KW-0963">Cytoplasm</keyword>
<reference evidence="7 8" key="1">
    <citation type="submission" date="2020-09" db="EMBL/GenBank/DDBJ databases">
        <title>Diversity and distribution of actinomycetes associated with coral in the coast of Hainan.</title>
        <authorList>
            <person name="Li F."/>
        </authorList>
    </citation>
    <scope>NUCLEOTIDE SEQUENCE [LARGE SCALE GENOMIC DNA]</scope>
    <source>
        <strain evidence="7 8">HNM0947</strain>
    </source>
</reference>